<organism evidence="2">
    <name type="scientific">viral metagenome</name>
    <dbReference type="NCBI Taxonomy" id="1070528"/>
    <lineage>
        <taxon>unclassified sequences</taxon>
        <taxon>metagenomes</taxon>
        <taxon>organismal metagenomes</taxon>
    </lineage>
</organism>
<keyword evidence="1" id="KW-0812">Transmembrane</keyword>
<keyword evidence="1" id="KW-1133">Transmembrane helix</keyword>
<proteinExistence type="predicted"/>
<reference evidence="2" key="1">
    <citation type="journal article" date="2020" name="Nature">
        <title>Giant virus diversity and host interactions through global metagenomics.</title>
        <authorList>
            <person name="Schulz F."/>
            <person name="Roux S."/>
            <person name="Paez-Espino D."/>
            <person name="Jungbluth S."/>
            <person name="Walsh D.A."/>
            <person name="Denef V.J."/>
            <person name="McMahon K.D."/>
            <person name="Konstantinidis K.T."/>
            <person name="Eloe-Fadrosh E.A."/>
            <person name="Kyrpides N.C."/>
            <person name="Woyke T."/>
        </authorList>
    </citation>
    <scope>NUCLEOTIDE SEQUENCE</scope>
    <source>
        <strain evidence="2">GVMAG-M-3300025676-16</strain>
    </source>
</reference>
<name>A0A6C0IZ88_9ZZZZ</name>
<feature type="transmembrane region" description="Helical" evidence="1">
    <location>
        <begin position="6"/>
        <end position="22"/>
    </location>
</feature>
<protein>
    <submittedName>
        <fullName evidence="2">Uncharacterized protein</fullName>
    </submittedName>
</protein>
<accession>A0A6C0IZ88</accession>
<keyword evidence="1" id="KW-0472">Membrane</keyword>
<dbReference type="AlphaFoldDB" id="A0A6C0IZ88"/>
<evidence type="ECO:0000313" key="2">
    <source>
        <dbReference type="EMBL" id="QHT98664.1"/>
    </source>
</evidence>
<sequence>MIIDIFLIIITITIPILFYLILKQKLSGYRCINNKCVFTNNNSQFRTLEKCKEQCEITNNKLTKSVNEKEDKLIAPKEKIIKKKTKPKPPKEIIIKPKQYRCDESNCTCSEADNNWLGPVYNHKSVCELNCSNCHNNLINNYAIKPSTYYSAFPNVPYLTDPIDEDPYLRYPYGLEPPPVFRPALCRDRR</sequence>
<dbReference type="EMBL" id="MN740294">
    <property type="protein sequence ID" value="QHT98664.1"/>
    <property type="molecule type" value="Genomic_DNA"/>
</dbReference>
<evidence type="ECO:0000256" key="1">
    <source>
        <dbReference type="SAM" id="Phobius"/>
    </source>
</evidence>